<accession>A0AA35YHD4</accession>
<dbReference type="PRINTS" id="PR00597">
    <property type="entry name" value="GELSOLIN"/>
</dbReference>
<dbReference type="Proteomes" id="UP001177003">
    <property type="component" value="Chromosome 2"/>
</dbReference>
<reference evidence="1" key="1">
    <citation type="submission" date="2023-04" db="EMBL/GenBank/DDBJ databases">
        <authorList>
            <person name="Vijverberg K."/>
            <person name="Xiong W."/>
            <person name="Schranz E."/>
        </authorList>
    </citation>
    <scope>NUCLEOTIDE SEQUENCE</scope>
</reference>
<dbReference type="EMBL" id="OX465078">
    <property type="protein sequence ID" value="CAI9274013.1"/>
    <property type="molecule type" value="Genomic_DNA"/>
</dbReference>
<dbReference type="SMART" id="SM00262">
    <property type="entry name" value="GEL"/>
    <property type="match status" value="1"/>
</dbReference>
<keyword evidence="2" id="KW-1185">Reference proteome</keyword>
<dbReference type="InterPro" id="IPR007122">
    <property type="entry name" value="Villin/Gelsolin"/>
</dbReference>
<dbReference type="InterPro" id="IPR011990">
    <property type="entry name" value="TPR-like_helical_dom_sf"/>
</dbReference>
<gene>
    <name evidence="1" type="ORF">LSALG_LOCUS14126</name>
</gene>
<dbReference type="PANTHER" id="PTHR11977:SF132">
    <property type="entry name" value="VILLIN HEADPIECE, VILLIN_GELSOLIN, ADF-H_GELSOLIN-LIKE DOMAIN PROTEIN-RELATED"/>
    <property type="match status" value="1"/>
</dbReference>
<evidence type="ECO:0000313" key="1">
    <source>
        <dbReference type="EMBL" id="CAI9274013.1"/>
    </source>
</evidence>
<sequence>MAQKPRWGELEEEADGGDYDYLLPPKQDVGAKLTMVSTEEIIFERPRAPVPPHMNFICNWKHLELALIRFFRLQVYKYFLQETRGKVAALLKQQGAFAKVQIKTAPVKEEVPPLLGENGKIEVWHIDGEEKTELPKEDIGKFYSGDCYICLYSYHSDEKKEDHYMCCWIGKDSIQEDQKTAVQQTTSMFNSMKCHAVGSGAKILHGEAALAHYLSQHLIDNLKGNLEGIFAPGWIGYGNAYASKEADDQAMSGYCTIARLFPGCHLPKLAEQFFLQANAICPSDPLVMNKFIGHTKDVMGLINWTTNCLGCFLQKLWMLFKTLIGSFLLEMLLQSSMSFIHMMMSILHYFTGLFWCWIKWSSALVCASGKEPTQCPRSSSTFHLYFLCIQGLVQCFSCVCSKGDQLIKSNLLNNNILLKKVSNQD</sequence>
<dbReference type="AlphaFoldDB" id="A0AA35YHD4"/>
<dbReference type="GO" id="GO:0051015">
    <property type="term" value="F:actin filament binding"/>
    <property type="evidence" value="ECO:0007669"/>
    <property type="project" value="InterPro"/>
</dbReference>
<dbReference type="Gene3D" id="3.40.20.10">
    <property type="entry name" value="Severin"/>
    <property type="match status" value="1"/>
</dbReference>
<dbReference type="GO" id="GO:0051014">
    <property type="term" value="P:actin filament severing"/>
    <property type="evidence" value="ECO:0007669"/>
    <property type="project" value="TreeGrafter"/>
</dbReference>
<organism evidence="1 2">
    <name type="scientific">Lactuca saligna</name>
    <name type="common">Willowleaf lettuce</name>
    <dbReference type="NCBI Taxonomy" id="75948"/>
    <lineage>
        <taxon>Eukaryota</taxon>
        <taxon>Viridiplantae</taxon>
        <taxon>Streptophyta</taxon>
        <taxon>Embryophyta</taxon>
        <taxon>Tracheophyta</taxon>
        <taxon>Spermatophyta</taxon>
        <taxon>Magnoliopsida</taxon>
        <taxon>eudicotyledons</taxon>
        <taxon>Gunneridae</taxon>
        <taxon>Pentapetalae</taxon>
        <taxon>asterids</taxon>
        <taxon>campanulids</taxon>
        <taxon>Asterales</taxon>
        <taxon>Asteraceae</taxon>
        <taxon>Cichorioideae</taxon>
        <taxon>Cichorieae</taxon>
        <taxon>Lactucinae</taxon>
        <taxon>Lactuca</taxon>
    </lineage>
</organism>
<evidence type="ECO:0000313" key="2">
    <source>
        <dbReference type="Proteomes" id="UP001177003"/>
    </source>
</evidence>
<evidence type="ECO:0008006" key="3">
    <source>
        <dbReference type="Google" id="ProtNLM"/>
    </source>
</evidence>
<protein>
    <recommendedName>
        <fullName evidence="3">Gelsolin-like domain-containing protein</fullName>
    </recommendedName>
</protein>
<dbReference type="SUPFAM" id="SSF55753">
    <property type="entry name" value="Actin depolymerizing proteins"/>
    <property type="match status" value="1"/>
</dbReference>
<name>A0AA35YHD4_LACSI</name>
<dbReference type="PANTHER" id="PTHR11977">
    <property type="entry name" value="VILLIN"/>
    <property type="match status" value="1"/>
</dbReference>
<dbReference type="Gene3D" id="1.25.40.10">
    <property type="entry name" value="Tetratricopeptide repeat domain"/>
    <property type="match status" value="1"/>
</dbReference>
<proteinExistence type="predicted"/>
<dbReference type="InterPro" id="IPR029006">
    <property type="entry name" value="ADF-H/Gelsolin-like_dom_sf"/>
</dbReference>